<evidence type="ECO:0000313" key="3">
    <source>
        <dbReference type="Proteomes" id="UP001589645"/>
    </source>
</evidence>
<dbReference type="EMBL" id="JBHMEP010000006">
    <property type="protein sequence ID" value="MFB9136593.1"/>
    <property type="molecule type" value="Genomic_DNA"/>
</dbReference>
<reference evidence="2 3" key="1">
    <citation type="submission" date="2024-09" db="EMBL/GenBank/DDBJ databases">
        <authorList>
            <person name="Sun Q."/>
            <person name="Mori K."/>
        </authorList>
    </citation>
    <scope>NUCLEOTIDE SEQUENCE [LARGE SCALE GENOMIC DNA]</scope>
    <source>
        <strain evidence="2 3">CECT 8064</strain>
    </source>
</reference>
<name>A0ABV5HQR9_9VIBR</name>
<dbReference type="Pfam" id="PF11756">
    <property type="entry name" value="YgbA_NO"/>
    <property type="match status" value="1"/>
</dbReference>
<evidence type="ECO:0000313" key="2">
    <source>
        <dbReference type="EMBL" id="MFB9136593.1"/>
    </source>
</evidence>
<protein>
    <submittedName>
        <fullName evidence="2">Nitrous oxide-stimulated promoter family protein</fullName>
    </submittedName>
</protein>
<organism evidence="2 3">
    <name type="scientific">Vibrio olivae</name>
    <dbReference type="NCBI Taxonomy" id="1243002"/>
    <lineage>
        <taxon>Bacteria</taxon>
        <taxon>Pseudomonadati</taxon>
        <taxon>Pseudomonadota</taxon>
        <taxon>Gammaproteobacteria</taxon>
        <taxon>Vibrionales</taxon>
        <taxon>Vibrionaceae</taxon>
        <taxon>Vibrio</taxon>
    </lineage>
</organism>
<sequence length="130" mass="15281">MKVQDNQWLIPSLQKEFNTVSDMVNLYCHAHHDRQQSLCADCRQLIQYAETKLDRCPFGAEKPACKRCPIHCYKPAPKQTMKRVMRYSGPRMLLHHPIQAVQHLLKERQARPTMPPKGPSNWQLRRKKGH</sequence>
<gene>
    <name evidence="2" type="ORF">ACFFUV_16610</name>
</gene>
<dbReference type="Proteomes" id="UP001589645">
    <property type="component" value="Unassembled WGS sequence"/>
</dbReference>
<accession>A0ABV5HQR9</accession>
<dbReference type="RefSeq" id="WP_390194836.1">
    <property type="nucleotide sequence ID" value="NZ_JBHMEP010000006.1"/>
</dbReference>
<comment type="caution">
    <text evidence="2">The sequence shown here is derived from an EMBL/GenBank/DDBJ whole genome shotgun (WGS) entry which is preliminary data.</text>
</comment>
<evidence type="ECO:0000256" key="1">
    <source>
        <dbReference type="SAM" id="MobiDB-lite"/>
    </source>
</evidence>
<proteinExistence type="predicted"/>
<feature type="region of interest" description="Disordered" evidence="1">
    <location>
        <begin position="109"/>
        <end position="130"/>
    </location>
</feature>
<keyword evidence="3" id="KW-1185">Reference proteome</keyword>
<dbReference type="InterPro" id="IPR020483">
    <property type="entry name" value="Uncharacterised_YgbA"/>
</dbReference>
<dbReference type="NCBIfam" id="NF007714">
    <property type="entry name" value="PRK10410.1-2"/>
    <property type="match status" value="1"/>
</dbReference>